<proteinExistence type="predicted"/>
<dbReference type="PANTHER" id="PTHR10094:SF25">
    <property type="entry name" value="SCP2 STEROL-BINDING DOMAIN-CONTAINING PROTEIN 1"/>
    <property type="match status" value="1"/>
</dbReference>
<feature type="domain" description="SCP2" evidence="1">
    <location>
        <begin position="18"/>
        <end position="108"/>
    </location>
</feature>
<reference evidence="2 3" key="1">
    <citation type="submission" date="2014-07" db="EMBL/GenBank/DDBJ databases">
        <title>Draft Genome Sequence of Gephyronic Acid Producer, Cystobacter violaceus Strain Cb vi76.</title>
        <authorList>
            <person name="Stevens D.C."/>
            <person name="Young J."/>
            <person name="Carmichael R."/>
            <person name="Tan J."/>
            <person name="Taylor R.E."/>
        </authorList>
    </citation>
    <scope>NUCLEOTIDE SEQUENCE [LARGE SCALE GENOMIC DNA]</scope>
    <source>
        <strain evidence="2 3">Cb vi76</strain>
    </source>
</reference>
<comment type="caution">
    <text evidence="2">The sequence shown here is derived from an EMBL/GenBank/DDBJ whole genome shotgun (WGS) entry which is preliminary data.</text>
</comment>
<dbReference type="EMBL" id="JPMI01000045">
    <property type="protein sequence ID" value="KFA93686.1"/>
    <property type="molecule type" value="Genomic_DNA"/>
</dbReference>
<evidence type="ECO:0000259" key="1">
    <source>
        <dbReference type="Pfam" id="PF02036"/>
    </source>
</evidence>
<gene>
    <name evidence="2" type="ORF">Q664_07975</name>
</gene>
<dbReference type="InterPro" id="IPR003033">
    <property type="entry name" value="SCP2_sterol-bd_dom"/>
</dbReference>
<dbReference type="Gene3D" id="3.30.1050.10">
    <property type="entry name" value="SCP2 sterol-binding domain"/>
    <property type="match status" value="1"/>
</dbReference>
<accession>A0A084SZ01</accession>
<dbReference type="RefSeq" id="WP_043391640.1">
    <property type="nucleotide sequence ID" value="NZ_JPMI01000045.1"/>
</dbReference>
<dbReference type="SUPFAM" id="SSF55718">
    <property type="entry name" value="SCP-like"/>
    <property type="match status" value="1"/>
</dbReference>
<dbReference type="GO" id="GO:0005829">
    <property type="term" value="C:cytosol"/>
    <property type="evidence" value="ECO:0007669"/>
    <property type="project" value="TreeGrafter"/>
</dbReference>
<name>A0A084SZ01_9BACT</name>
<sequence length="109" mass="11822">MASAQDIIENDIPIVLKDKPELAKDISAVIHFNITGDNGGTWTLDCTKTEGWVSKGAEGTPKMTVTVSNDDFVKIRAKQLNAQMAAMQGKLKFKPMDMALAMKLAKLLG</sequence>
<dbReference type="AlphaFoldDB" id="A0A084SZ01"/>
<dbReference type="Proteomes" id="UP000028547">
    <property type="component" value="Unassembled WGS sequence"/>
</dbReference>
<evidence type="ECO:0000313" key="3">
    <source>
        <dbReference type="Proteomes" id="UP000028547"/>
    </source>
</evidence>
<organism evidence="2 3">
    <name type="scientific">Archangium violaceum Cb vi76</name>
    <dbReference type="NCBI Taxonomy" id="1406225"/>
    <lineage>
        <taxon>Bacteria</taxon>
        <taxon>Pseudomonadati</taxon>
        <taxon>Myxococcota</taxon>
        <taxon>Myxococcia</taxon>
        <taxon>Myxococcales</taxon>
        <taxon>Cystobacterineae</taxon>
        <taxon>Archangiaceae</taxon>
        <taxon>Archangium</taxon>
    </lineage>
</organism>
<protein>
    <submittedName>
        <fullName evidence="2">SCP-2 sterol transfer family protein</fullName>
    </submittedName>
</protein>
<evidence type="ECO:0000313" key="2">
    <source>
        <dbReference type="EMBL" id="KFA93686.1"/>
    </source>
</evidence>
<dbReference type="PANTHER" id="PTHR10094">
    <property type="entry name" value="STEROL CARRIER PROTEIN 2 SCP-2 FAMILY PROTEIN"/>
    <property type="match status" value="1"/>
</dbReference>
<dbReference type="InterPro" id="IPR036527">
    <property type="entry name" value="SCP2_sterol-bd_dom_sf"/>
</dbReference>
<dbReference type="Pfam" id="PF02036">
    <property type="entry name" value="SCP2"/>
    <property type="match status" value="1"/>
</dbReference>